<evidence type="ECO:0000256" key="1">
    <source>
        <dbReference type="SAM" id="MobiDB-lite"/>
    </source>
</evidence>
<organism evidence="3 4">
    <name type="scientific">Desulfovibrio legallii</name>
    <dbReference type="NCBI Taxonomy" id="571438"/>
    <lineage>
        <taxon>Bacteria</taxon>
        <taxon>Pseudomonadati</taxon>
        <taxon>Thermodesulfobacteriota</taxon>
        <taxon>Desulfovibrionia</taxon>
        <taxon>Desulfovibrionales</taxon>
        <taxon>Desulfovibrionaceae</taxon>
        <taxon>Desulfovibrio</taxon>
    </lineage>
</organism>
<protein>
    <submittedName>
        <fullName evidence="3">Putative regulatory protein, FmdB family</fullName>
    </submittedName>
</protein>
<evidence type="ECO:0000313" key="3">
    <source>
        <dbReference type="EMBL" id="SDF15000.1"/>
    </source>
</evidence>
<dbReference type="InterPro" id="IPR013429">
    <property type="entry name" value="Regulatory_FmdB_Zinc_ribbon"/>
</dbReference>
<reference evidence="4" key="1">
    <citation type="submission" date="2016-10" db="EMBL/GenBank/DDBJ databases">
        <authorList>
            <person name="Varghese N."/>
            <person name="Submissions S."/>
        </authorList>
    </citation>
    <scope>NUCLEOTIDE SEQUENCE [LARGE SCALE GENOMIC DNA]</scope>
    <source>
        <strain evidence="4">KHC7</strain>
    </source>
</reference>
<dbReference type="Proteomes" id="UP000199355">
    <property type="component" value="Unassembled WGS sequence"/>
</dbReference>
<accession>A0A1G7IQH0</accession>
<proteinExistence type="predicted"/>
<dbReference type="SMART" id="SM00834">
    <property type="entry name" value="CxxC_CXXC_SSSS"/>
    <property type="match status" value="1"/>
</dbReference>
<dbReference type="EMBL" id="FNBX01000002">
    <property type="protein sequence ID" value="SDF15000.1"/>
    <property type="molecule type" value="Genomic_DNA"/>
</dbReference>
<keyword evidence="4" id="KW-1185">Reference proteome</keyword>
<dbReference type="STRING" id="571438.SAMN05192586_10234"/>
<dbReference type="PANTHER" id="PTHR34404:SF2">
    <property type="entry name" value="CONSERVED SERINE RICH PROTEIN"/>
    <property type="match status" value="1"/>
</dbReference>
<name>A0A1G7IQH0_9BACT</name>
<dbReference type="PANTHER" id="PTHR34404">
    <property type="entry name" value="REGULATORY PROTEIN, FMDB FAMILY"/>
    <property type="match status" value="1"/>
</dbReference>
<gene>
    <name evidence="3" type="ORF">SAMN05192586_10234</name>
</gene>
<feature type="domain" description="Putative regulatory protein FmdB zinc ribbon" evidence="2">
    <location>
        <begin position="17"/>
        <end position="58"/>
    </location>
</feature>
<evidence type="ECO:0000259" key="2">
    <source>
        <dbReference type="SMART" id="SM00834"/>
    </source>
</evidence>
<dbReference type="Pfam" id="PF09723">
    <property type="entry name" value="Zn_ribbon_8"/>
    <property type="match status" value="1"/>
</dbReference>
<feature type="compositionally biased region" description="Low complexity" evidence="1">
    <location>
        <begin position="96"/>
        <end position="152"/>
    </location>
</feature>
<feature type="region of interest" description="Disordered" evidence="1">
    <location>
        <begin position="84"/>
        <end position="152"/>
    </location>
</feature>
<dbReference type="AlphaFoldDB" id="A0A1G7IQH0"/>
<sequence length="152" mass="14687">MENGARGPAAPPLFAAMPIYEYQCPKCQHRFEEWVKLADAHGQEPCPKCGAPAPRIMSHTSFVLKGGGWYVSDYGYRKGIKEDGSAAAAGSGGASGAASSGPAAAAPEASGPKASSAAASGAEASGSGAAAAKGGAAAPAPTPASKPAAAAS</sequence>
<dbReference type="NCBIfam" id="TIGR02605">
    <property type="entry name" value="CxxC_CxxC_SSSS"/>
    <property type="match status" value="1"/>
</dbReference>
<evidence type="ECO:0000313" key="4">
    <source>
        <dbReference type="Proteomes" id="UP000199355"/>
    </source>
</evidence>